<feature type="domain" description="CSD" evidence="3">
    <location>
        <begin position="107"/>
        <end position="176"/>
    </location>
</feature>
<dbReference type="InterPro" id="IPR002059">
    <property type="entry name" value="CSP_DNA-bd"/>
</dbReference>
<keyword evidence="2" id="KW-0812">Transmembrane</keyword>
<sequence>MVVKFNIYYILYSFLQFVLATFRFFFLYFYRYNLVMVFDNNIATDTDSTNADISNKNFDVNNSSNIKVEEDSKVDYVKASLNEGNNDDSANEKEASVENNGKILERGITGIVRWFNVKMGYGFIKRNDTDNDIFVYYKSISKKNPNKRLRSLATDEEVVFDVIDGRRGNEAGNVTGPNGEPVKGSHIDSRFKKNSKKFPYFRKKFNMPNKERDPNQKILEENVYGEIIFFNFRRGFGFIKREDNGESVFCHILDIIKKNPRKFRYLAFGSSVRFDIVKGLKGYEAAYVTNKDGTPISGIKKRKRRQNNVIPSTDSEKKNEKEMILKKKNKRSRRSRRGRNGKKEIEEQTNETQNLSKKGDMSSVVSNDNGEVSNNNVSVGDKVPQQRSDISLVSEAFENLNL</sequence>
<feature type="compositionally biased region" description="Low complexity" evidence="1">
    <location>
        <begin position="362"/>
        <end position="381"/>
    </location>
</feature>
<feature type="domain" description="CSD" evidence="3">
    <location>
        <begin position="222"/>
        <end position="290"/>
    </location>
</feature>
<protein>
    <submittedName>
        <fullName evidence="5">CSD domain-containing protein</fullName>
    </submittedName>
    <submittedName>
        <fullName evidence="6">Protein vav</fullName>
    </submittedName>
</protein>
<reference evidence="5" key="1">
    <citation type="submission" date="2015-08" db="UniProtKB">
        <authorList>
            <consortium name="WormBaseParasite"/>
        </authorList>
    </citation>
    <scope>IDENTIFICATION</scope>
</reference>
<feature type="transmembrane region" description="Helical" evidence="2">
    <location>
        <begin position="7"/>
        <end position="30"/>
    </location>
</feature>
<dbReference type="InterPro" id="IPR050181">
    <property type="entry name" value="Cold_shock_domain"/>
</dbReference>
<feature type="region of interest" description="Disordered" evidence="1">
    <location>
        <begin position="294"/>
        <end position="383"/>
    </location>
</feature>
<dbReference type="SUPFAM" id="SSF50249">
    <property type="entry name" value="Nucleic acid-binding proteins"/>
    <property type="match status" value="2"/>
</dbReference>
<dbReference type="STRING" id="6248.A0A0K0ED40"/>
<keyword evidence="2" id="KW-0472">Membrane</keyword>
<dbReference type="InterPro" id="IPR011129">
    <property type="entry name" value="CSD"/>
</dbReference>
<feature type="compositionally biased region" description="Basic residues" evidence="1">
    <location>
        <begin position="326"/>
        <end position="340"/>
    </location>
</feature>
<dbReference type="Proteomes" id="UP000035681">
    <property type="component" value="Unplaced"/>
</dbReference>
<dbReference type="GO" id="GO:0003676">
    <property type="term" value="F:nucleic acid binding"/>
    <property type="evidence" value="ECO:0007669"/>
    <property type="project" value="InterPro"/>
</dbReference>
<evidence type="ECO:0000313" key="4">
    <source>
        <dbReference type="Proteomes" id="UP000035681"/>
    </source>
</evidence>
<feature type="compositionally biased region" description="Basic and acidic residues" evidence="1">
    <location>
        <begin position="314"/>
        <end position="325"/>
    </location>
</feature>
<evidence type="ECO:0000256" key="2">
    <source>
        <dbReference type="SAM" id="Phobius"/>
    </source>
</evidence>
<evidence type="ECO:0000313" key="5">
    <source>
        <dbReference type="WBParaSite" id="SSTP_0000740400.1"/>
    </source>
</evidence>
<evidence type="ECO:0000256" key="1">
    <source>
        <dbReference type="SAM" id="MobiDB-lite"/>
    </source>
</evidence>
<accession>A0A0K0ED40</accession>
<dbReference type="PROSITE" id="PS51857">
    <property type="entry name" value="CSD_2"/>
    <property type="match status" value="2"/>
</dbReference>
<dbReference type="CDD" id="cd04458">
    <property type="entry name" value="CSP_CDS"/>
    <property type="match status" value="1"/>
</dbReference>
<dbReference type="InterPro" id="IPR012340">
    <property type="entry name" value="NA-bd_OB-fold"/>
</dbReference>
<proteinExistence type="predicted"/>
<dbReference type="WBParaSite" id="SSTP_0000740400.1">
    <property type="protein sequence ID" value="SSTP_0000740400.1"/>
    <property type="gene ID" value="SSTP_0000740400"/>
</dbReference>
<dbReference type="WBParaSite" id="TCONS_00012028.p1">
    <property type="protein sequence ID" value="TCONS_00012028.p1"/>
    <property type="gene ID" value="XLOC_007267"/>
</dbReference>
<keyword evidence="4" id="KW-1185">Reference proteome</keyword>
<dbReference type="SMART" id="SM00357">
    <property type="entry name" value="CSP"/>
    <property type="match status" value="2"/>
</dbReference>
<evidence type="ECO:0000259" key="3">
    <source>
        <dbReference type="PROSITE" id="PS51857"/>
    </source>
</evidence>
<keyword evidence="2" id="KW-1133">Transmembrane helix</keyword>
<dbReference type="Pfam" id="PF00313">
    <property type="entry name" value="CSD"/>
    <property type="match status" value="2"/>
</dbReference>
<dbReference type="PANTHER" id="PTHR11544">
    <property type="entry name" value="COLD SHOCK DOMAIN CONTAINING PROTEINS"/>
    <property type="match status" value="1"/>
</dbReference>
<dbReference type="Gene3D" id="2.40.50.140">
    <property type="entry name" value="Nucleic acid-binding proteins"/>
    <property type="match status" value="2"/>
</dbReference>
<evidence type="ECO:0000313" key="6">
    <source>
        <dbReference type="WBParaSite" id="TCONS_00012028.p1"/>
    </source>
</evidence>
<organism evidence="5">
    <name type="scientific">Strongyloides stercoralis</name>
    <name type="common">Threadworm</name>
    <dbReference type="NCBI Taxonomy" id="6248"/>
    <lineage>
        <taxon>Eukaryota</taxon>
        <taxon>Metazoa</taxon>
        <taxon>Ecdysozoa</taxon>
        <taxon>Nematoda</taxon>
        <taxon>Chromadorea</taxon>
        <taxon>Rhabditida</taxon>
        <taxon>Tylenchina</taxon>
        <taxon>Panagrolaimomorpha</taxon>
        <taxon>Strongyloidoidea</taxon>
        <taxon>Strongyloididae</taxon>
        <taxon>Strongyloides</taxon>
    </lineage>
</organism>
<dbReference type="PRINTS" id="PR00050">
    <property type="entry name" value="COLDSHOCK"/>
</dbReference>
<name>A0A0K0ED40_STRER</name>
<dbReference type="AlphaFoldDB" id="A0A0K0ED40"/>